<keyword evidence="2" id="KW-0067">ATP-binding</keyword>
<keyword evidence="3" id="KW-1185">Reference proteome</keyword>
<dbReference type="Pfam" id="PF25049">
    <property type="entry name" value="OB_HELZ2"/>
    <property type="match status" value="1"/>
</dbReference>
<dbReference type="InterPro" id="IPR027417">
    <property type="entry name" value="P-loop_NTPase"/>
</dbReference>
<evidence type="ECO:0000259" key="1">
    <source>
        <dbReference type="Pfam" id="PF25049"/>
    </source>
</evidence>
<organism evidence="2 3">
    <name type="scientific">Camelus dromedarius</name>
    <name type="common">Dromedary</name>
    <name type="synonym">Arabian camel</name>
    <dbReference type="NCBI Taxonomy" id="9838"/>
    <lineage>
        <taxon>Eukaryota</taxon>
        <taxon>Metazoa</taxon>
        <taxon>Chordata</taxon>
        <taxon>Craniata</taxon>
        <taxon>Vertebrata</taxon>
        <taxon>Euteleostomi</taxon>
        <taxon>Mammalia</taxon>
        <taxon>Eutheria</taxon>
        <taxon>Laurasiatheria</taxon>
        <taxon>Artiodactyla</taxon>
        <taxon>Tylopoda</taxon>
        <taxon>Camelidae</taxon>
        <taxon>Camelus</taxon>
    </lineage>
</organism>
<dbReference type="EMBL" id="JWIN03000019">
    <property type="protein sequence ID" value="KAB1262810.1"/>
    <property type="molecule type" value="Genomic_DNA"/>
</dbReference>
<dbReference type="AlphaFoldDB" id="A0A5N4CVD7"/>
<dbReference type="GO" id="GO:0004386">
    <property type="term" value="F:helicase activity"/>
    <property type="evidence" value="ECO:0007669"/>
    <property type="project" value="UniProtKB-KW"/>
</dbReference>
<keyword evidence="2" id="KW-0378">Hydrolase</keyword>
<feature type="domain" description="3'-5' exoribonuclease HELZ2 OB-fold" evidence="1">
    <location>
        <begin position="587"/>
        <end position="626"/>
    </location>
</feature>
<gene>
    <name evidence="2" type="ORF">Cadr_000020836</name>
</gene>
<comment type="caution">
    <text evidence="2">The sequence shown here is derived from an EMBL/GenBank/DDBJ whole genome shotgun (WGS) entry which is preliminary data.</text>
</comment>
<protein>
    <submittedName>
        <fullName evidence="2">Helicase with zinc finger domain 2</fullName>
    </submittedName>
</protein>
<sequence length="790" mass="86743">MPDMDEGFLLSRAVSTALVAPVPGPDPRVCGVWVETRPNSGQVLWLLLPAHCCAALGLQPKPGHPILEVQFQNDPLPFHLWHQAVDALPEESLVVPDLSACTLPCPGPVSPTLQGDRRQKQAVAVILGTSPGVGAACCPSARLWPLWHGQDLHAGHGLPGGRLPAARKVLLCTRTDRAADTYAAEYFHPYVSSGHPEAAPLWVVHTDCPPSLTDAATLRYCCLTEDHQAFRLPTWAKLERHHIVLASTSWTRQLGVPIGFFSHILIDQASQMLEWETLTPLRYAAPGTRVVLAGSHVQGTPGSSVWPGAGADVLRHRLLEHHRQQTLQVAQRSCTILYKNYRSTQTVVRFVSDHVSLASGHSIQASGKIPGHPGGTRSSSAAWRAAPVRRLHDVLAECSRGSSGCREVSAMRQELRKRDLGQVSVGSFENLPGCFTDACVLSTVMTHTQAQVVAVGDAVALCSLEACSKLWGSFLRECVEHGAVCPEGLSLEQIQKQSWASCWQPAAQETERELSSNEPRPQQLLDHSRDVTVTVQEDGLLDSFARPLSPPPAWQYVNLPEAKQQKLLHKWPQQHCCHAFLRESLRELKGRLHCGMAFPGDEALVQVLGWARWPQGRVLSIHQREHRQLAFVCHVDEWEPCVMTPIDGSATKVLVAGLQDPLQVPVHRLLQGCVQRVGHEPLSVEAWHHRLFWVCVLLWRERFYYPLGVQKVLPEATTWEQSPDLGPGLQAEGASPHPASVREALHRHHAELSRAPSCLEGCRSFLAFATDTRSPATWTAPSAPGPGPHV</sequence>
<reference evidence="2 3" key="1">
    <citation type="journal article" date="2019" name="Mol. Ecol. Resour.">
        <title>Improving Illumina assemblies with Hi-C and long reads: an example with the North African dromedary.</title>
        <authorList>
            <person name="Elbers J.P."/>
            <person name="Rogers M.F."/>
            <person name="Perelman P.L."/>
            <person name="Proskuryakova A.A."/>
            <person name="Serdyukova N.A."/>
            <person name="Johnson W.E."/>
            <person name="Horin P."/>
            <person name="Corander J."/>
            <person name="Murphy D."/>
            <person name="Burger P.A."/>
        </authorList>
    </citation>
    <scope>NUCLEOTIDE SEQUENCE [LARGE SCALE GENOMIC DNA]</scope>
    <source>
        <strain evidence="2">Drom800</strain>
        <tissue evidence="2">Blood</tissue>
    </source>
</reference>
<keyword evidence="2" id="KW-0347">Helicase</keyword>
<dbReference type="Proteomes" id="UP000299084">
    <property type="component" value="Unassembled WGS sequence"/>
</dbReference>
<dbReference type="SUPFAM" id="SSF52540">
    <property type="entry name" value="P-loop containing nucleoside triphosphate hydrolases"/>
    <property type="match status" value="1"/>
</dbReference>
<accession>A0A5N4CVD7</accession>
<name>A0A5N4CVD7_CAMDR</name>
<dbReference type="InterPro" id="IPR056787">
    <property type="entry name" value="OB_HELZ2"/>
</dbReference>
<keyword evidence="2" id="KW-0547">Nucleotide-binding</keyword>
<evidence type="ECO:0000313" key="2">
    <source>
        <dbReference type="EMBL" id="KAB1262810.1"/>
    </source>
</evidence>
<evidence type="ECO:0000313" key="3">
    <source>
        <dbReference type="Proteomes" id="UP000299084"/>
    </source>
</evidence>
<proteinExistence type="predicted"/>
<dbReference type="Gene3D" id="3.40.50.300">
    <property type="entry name" value="P-loop containing nucleotide triphosphate hydrolases"/>
    <property type="match status" value="1"/>
</dbReference>